<evidence type="ECO:0000256" key="1">
    <source>
        <dbReference type="ARBA" id="ARBA00007797"/>
    </source>
</evidence>
<proteinExistence type="inferred from homology"/>
<comment type="similarity">
    <text evidence="1">Belongs to the CBF/MAK21 family.</text>
</comment>
<dbReference type="Pfam" id="PF03914">
    <property type="entry name" value="CBF"/>
    <property type="match status" value="1"/>
</dbReference>
<feature type="compositionally biased region" description="Acidic residues" evidence="2">
    <location>
        <begin position="31"/>
        <end position="43"/>
    </location>
</feature>
<dbReference type="GO" id="GO:0032040">
    <property type="term" value="C:small-subunit processome"/>
    <property type="evidence" value="ECO:0007669"/>
    <property type="project" value="EnsemblFungi"/>
</dbReference>
<reference evidence="4 5" key="1">
    <citation type="submission" date="2016-10" db="EMBL/GenBank/DDBJ databases">
        <title>Draft genome sequence of Coniochaeta ligniaria NRRL30616, a lignocellulolytic fungus for bioabatement of inhibitors in plant biomass hydrolysates.</title>
        <authorList>
            <consortium name="DOE Joint Genome Institute"/>
            <person name="Jimenez D.J."/>
            <person name="Hector R.E."/>
            <person name="Riley R."/>
            <person name="Sun H."/>
            <person name="Grigoriev I.V."/>
            <person name="Van Elsas J.D."/>
            <person name="Nichols N.N."/>
        </authorList>
    </citation>
    <scope>NUCLEOTIDE SEQUENCE [LARGE SCALE GENOMIC DNA]</scope>
    <source>
        <strain evidence="4 5">NRRL 30616</strain>
    </source>
</reference>
<dbReference type="GO" id="GO:0030692">
    <property type="term" value="C:Noc4p-Nop14p complex"/>
    <property type="evidence" value="ECO:0007669"/>
    <property type="project" value="EnsemblFungi"/>
</dbReference>
<accession>A0A1J7J844</accession>
<feature type="region of interest" description="Disordered" evidence="2">
    <location>
        <begin position="1"/>
        <end position="45"/>
    </location>
</feature>
<evidence type="ECO:0000313" key="5">
    <source>
        <dbReference type="Proteomes" id="UP000182658"/>
    </source>
</evidence>
<dbReference type="Proteomes" id="UP000182658">
    <property type="component" value="Unassembled WGS sequence"/>
</dbReference>
<organism evidence="4 5">
    <name type="scientific">Coniochaeta ligniaria NRRL 30616</name>
    <dbReference type="NCBI Taxonomy" id="1408157"/>
    <lineage>
        <taxon>Eukaryota</taxon>
        <taxon>Fungi</taxon>
        <taxon>Dikarya</taxon>
        <taxon>Ascomycota</taxon>
        <taxon>Pezizomycotina</taxon>
        <taxon>Sordariomycetes</taxon>
        <taxon>Sordariomycetidae</taxon>
        <taxon>Coniochaetales</taxon>
        <taxon>Coniochaetaceae</taxon>
        <taxon>Coniochaeta</taxon>
    </lineage>
</organism>
<keyword evidence="5" id="KW-1185">Reference proteome</keyword>
<evidence type="ECO:0000313" key="4">
    <source>
        <dbReference type="EMBL" id="OIW35629.1"/>
    </source>
</evidence>
<dbReference type="OrthoDB" id="10263185at2759"/>
<dbReference type="InParanoid" id="A0A1J7J844"/>
<dbReference type="GO" id="GO:0000480">
    <property type="term" value="P:endonucleolytic cleavage in 5'-ETS of tricistronic rRNA transcript (SSU-rRNA, 5.8S rRNA, LSU-rRNA)"/>
    <property type="evidence" value="ECO:0007669"/>
    <property type="project" value="EnsemblFungi"/>
</dbReference>
<evidence type="ECO:0000256" key="2">
    <source>
        <dbReference type="SAM" id="MobiDB-lite"/>
    </source>
</evidence>
<dbReference type="AlphaFoldDB" id="A0A1J7J844"/>
<protein>
    <submittedName>
        <fullName evidence="4">CBF-domain-containing protein</fullName>
    </submittedName>
</protein>
<evidence type="ECO:0000259" key="3">
    <source>
        <dbReference type="Pfam" id="PF03914"/>
    </source>
</evidence>
<feature type="domain" description="CCAAT-binding factor" evidence="3">
    <location>
        <begin position="327"/>
        <end position="484"/>
    </location>
</feature>
<gene>
    <name evidence="4" type="ORF">CONLIGDRAFT_65546</name>
</gene>
<dbReference type="InterPro" id="IPR005612">
    <property type="entry name" value="CCAAT-binding_factor"/>
</dbReference>
<dbReference type="FunCoup" id="A0A1J7J844">
    <property type="interactions" value="607"/>
</dbReference>
<name>A0A1J7J844_9PEZI</name>
<dbReference type="STRING" id="1408157.A0A1J7J844"/>
<dbReference type="GO" id="GO:0000472">
    <property type="term" value="P:endonucleolytic cleavage to generate mature 5'-end of SSU-rRNA from (SSU-rRNA, 5.8S rRNA, LSU-rRNA)"/>
    <property type="evidence" value="ECO:0007669"/>
    <property type="project" value="EnsemblFungi"/>
</dbReference>
<dbReference type="InterPro" id="IPR027193">
    <property type="entry name" value="Noc4"/>
</dbReference>
<dbReference type="GO" id="GO:0005829">
    <property type="term" value="C:cytosol"/>
    <property type="evidence" value="ECO:0007669"/>
    <property type="project" value="EnsemblFungi"/>
</dbReference>
<dbReference type="PANTHER" id="PTHR12455:SF0">
    <property type="entry name" value="NUCLEOLAR COMPLEX PROTEIN 4 HOMOLOG"/>
    <property type="match status" value="1"/>
</dbReference>
<dbReference type="EMBL" id="KV875093">
    <property type="protein sequence ID" value="OIW35629.1"/>
    <property type="molecule type" value="Genomic_DNA"/>
</dbReference>
<dbReference type="GO" id="GO:0000447">
    <property type="term" value="P:endonucleolytic cleavage in ITS1 to separate SSU-rRNA from 5.8S rRNA and LSU-rRNA from tricistronic rRNA transcript (SSU-rRNA, 5.8S rRNA, LSU-rRNA)"/>
    <property type="evidence" value="ECO:0007669"/>
    <property type="project" value="EnsemblFungi"/>
</dbReference>
<dbReference type="PANTHER" id="PTHR12455">
    <property type="entry name" value="NUCLEOLAR COMPLEX PROTEIN 4"/>
    <property type="match status" value="1"/>
</dbReference>
<sequence length="557" mass="63342">MAGKSDLSRSKRKHKGGEEPVNKRARSASSDDYESESESDGEVDDRHSKILLLENEVLESRKHYNNIATLIGLAQKGDAQDAEVAVFAAVSLCRVFIRLLAAGSLTRKKGASEKEETVVRWLRERLSEYRRVLTSMLQQEEAALTALTLSMRLLKAEAQYLHGAGEYSFPGVSFSEFITGLVRPEVDDSVRAEFIEKFVDEFDDIRFYTFRTLREILSESSASTLGDDTVINIFDFLTSIEGVPDASEELNFYIDPPTKKTHPLRTLSQHKKQAQEAWMALMRLGLNKPQKKKVLEIMATSIAPWFTKPELLMDFLTDCYNEGGSVSLLALSGVFFLIQERNLDYPLFYNKLYSLLDADLLHSKHRSRFFRLLDTFLASSHLPAVLVASFVKRLARLALNAPPSAIVAIVPWMYNILKKHPLCTFMIHRVPRTKEEKAEIEAEGLADPFLPDETDPMETRAIESCLWEIVQLQSHYHPNVATIAKIISEQFTKQVYNLEDFLDHSYQSLIEAEMHKEVKKPPVVEFMIPKRIFTSAEPGSEEKNSLLVDLWDFSPQP</sequence>